<evidence type="ECO:0000259" key="8">
    <source>
        <dbReference type="Pfam" id="PF07731"/>
    </source>
</evidence>
<comment type="similarity">
    <text evidence="1">Belongs to the multicopper oxidase family.</text>
</comment>
<dbReference type="GO" id="GO:0006826">
    <property type="term" value="P:iron ion transport"/>
    <property type="evidence" value="ECO:0007669"/>
    <property type="project" value="TreeGrafter"/>
</dbReference>
<dbReference type="Gene3D" id="2.60.40.420">
    <property type="entry name" value="Cupredoxins - blue copper proteins"/>
    <property type="match status" value="3"/>
</dbReference>
<feature type="signal peptide" evidence="6">
    <location>
        <begin position="1"/>
        <end position="20"/>
    </location>
</feature>
<dbReference type="InterPro" id="IPR011707">
    <property type="entry name" value="Cu-oxidase-like_N"/>
</dbReference>
<evidence type="ECO:0000256" key="6">
    <source>
        <dbReference type="SAM" id="SignalP"/>
    </source>
</evidence>
<dbReference type="Pfam" id="PF07732">
    <property type="entry name" value="Cu-oxidase_3"/>
    <property type="match status" value="1"/>
</dbReference>
<dbReference type="PROSITE" id="PS00079">
    <property type="entry name" value="MULTICOPPER_OXIDASE1"/>
    <property type="match status" value="2"/>
</dbReference>
<evidence type="ECO:0000313" key="10">
    <source>
        <dbReference type="EMBL" id="OWF48324.1"/>
    </source>
</evidence>
<sequence length="648" mass="72509">MGYCRLVLLVFSVCVGNITSFECDMDAKICETSLVIDYKLTMTSLVSGKKICARGGQLYNCDDTNDINPIPLSEVITADGWGQEKLVIVANSSLSNLPIIVYKDQRLIINVINNLLSETVTVHWHGLLQKNTPWMDGVGFITQCPILQGQSFRFDFIANPAGTYWYHSHVGMQRGMGLNGPLIIKERNQSYSEIEEHIMTVQGWNHDWGAVQDYYAGFNFTSGLINGRGRYYTNITTNEHNEAPLETFNVEQGKQYRFRVINVGAMHSFRISVDDHDITLIASDGKDFNPVNAESFIFSPGERFDFILTANQSIDNYWIRAVTFDDKEVQRAEAILRYKTASLIDPVTSRKPCTPSSKCLVINCPFSFFPETDYIICKRFDEMRRPGNDPAPSPTGNKTFKEFFLNFGFPGRNFTPASVNGIQFVLPKVSALTQPQEIDVTCDNAGCGEDKICTCMHSISINPNEIVQLVLLNMGKGRVEAHPIHLHGYSYYVLKMGYATYDNITGDVISQNKDINCRGEGDQNQSFCNNATWSDPSWLGGNVPDMELEHPPRKDTLLIPSGSYAVLRIRAGNWGVWLMHCHIARHFQDGMGLVINDSFALQSKLPPPEGFPVCRSFPYETKNTTSTGAQTDDVVEADKAAENGELDA</sequence>
<gene>
    <name evidence="10" type="ORF">KP79_PYT11823</name>
</gene>
<evidence type="ECO:0000313" key="11">
    <source>
        <dbReference type="Proteomes" id="UP000242188"/>
    </source>
</evidence>
<dbReference type="SUPFAM" id="SSF49503">
    <property type="entry name" value="Cupredoxins"/>
    <property type="match status" value="3"/>
</dbReference>
<dbReference type="Pfam" id="PF00394">
    <property type="entry name" value="Cu-oxidase"/>
    <property type="match status" value="1"/>
</dbReference>
<dbReference type="InterPro" id="IPR008972">
    <property type="entry name" value="Cupredoxin"/>
</dbReference>
<feature type="domain" description="Plastocyanin-like" evidence="8">
    <location>
        <begin position="433"/>
        <end position="595"/>
    </location>
</feature>
<dbReference type="FunFam" id="2.60.40.420:FF:000045">
    <property type="entry name" value="Laccase 2"/>
    <property type="match status" value="1"/>
</dbReference>
<dbReference type="OrthoDB" id="2121828at2759"/>
<feature type="chain" id="PRO_5012916673" evidence="6">
    <location>
        <begin position="21"/>
        <end position="648"/>
    </location>
</feature>
<dbReference type="InterPro" id="IPR001117">
    <property type="entry name" value="Cu-oxidase_2nd"/>
</dbReference>
<evidence type="ECO:0000256" key="3">
    <source>
        <dbReference type="ARBA" id="ARBA00023002"/>
    </source>
</evidence>
<reference evidence="10 11" key="1">
    <citation type="journal article" date="2017" name="Nat. Ecol. Evol.">
        <title>Scallop genome provides insights into evolution of bilaterian karyotype and development.</title>
        <authorList>
            <person name="Wang S."/>
            <person name="Zhang J."/>
            <person name="Jiao W."/>
            <person name="Li J."/>
            <person name="Xun X."/>
            <person name="Sun Y."/>
            <person name="Guo X."/>
            <person name="Huan P."/>
            <person name="Dong B."/>
            <person name="Zhang L."/>
            <person name="Hu X."/>
            <person name="Sun X."/>
            <person name="Wang J."/>
            <person name="Zhao C."/>
            <person name="Wang Y."/>
            <person name="Wang D."/>
            <person name="Huang X."/>
            <person name="Wang R."/>
            <person name="Lv J."/>
            <person name="Li Y."/>
            <person name="Zhang Z."/>
            <person name="Liu B."/>
            <person name="Lu W."/>
            <person name="Hui Y."/>
            <person name="Liang J."/>
            <person name="Zhou Z."/>
            <person name="Hou R."/>
            <person name="Li X."/>
            <person name="Liu Y."/>
            <person name="Li H."/>
            <person name="Ning X."/>
            <person name="Lin Y."/>
            <person name="Zhao L."/>
            <person name="Xing Q."/>
            <person name="Dou J."/>
            <person name="Li Y."/>
            <person name="Mao J."/>
            <person name="Guo H."/>
            <person name="Dou H."/>
            <person name="Li T."/>
            <person name="Mu C."/>
            <person name="Jiang W."/>
            <person name="Fu Q."/>
            <person name="Fu X."/>
            <person name="Miao Y."/>
            <person name="Liu J."/>
            <person name="Yu Q."/>
            <person name="Li R."/>
            <person name="Liao H."/>
            <person name="Li X."/>
            <person name="Kong Y."/>
            <person name="Jiang Z."/>
            <person name="Chourrout D."/>
            <person name="Li R."/>
            <person name="Bao Z."/>
        </authorList>
    </citation>
    <scope>NUCLEOTIDE SEQUENCE [LARGE SCALE GENOMIC DNA]</scope>
    <source>
        <strain evidence="10 11">PY_sf001</strain>
    </source>
</reference>
<dbReference type="InterPro" id="IPR045087">
    <property type="entry name" value="Cu-oxidase_fam"/>
</dbReference>
<dbReference type="PROSITE" id="PS00080">
    <property type="entry name" value="MULTICOPPER_OXIDASE2"/>
    <property type="match status" value="1"/>
</dbReference>
<feature type="domain" description="Plastocyanin-like" evidence="9">
    <location>
        <begin position="83"/>
        <end position="188"/>
    </location>
</feature>
<proteinExistence type="inferred from homology"/>
<evidence type="ECO:0000256" key="4">
    <source>
        <dbReference type="ARBA" id="ARBA00023008"/>
    </source>
</evidence>
<dbReference type="Pfam" id="PF07731">
    <property type="entry name" value="Cu-oxidase_2"/>
    <property type="match status" value="1"/>
</dbReference>
<organism evidence="10 11">
    <name type="scientific">Mizuhopecten yessoensis</name>
    <name type="common">Japanese scallop</name>
    <name type="synonym">Patinopecten yessoensis</name>
    <dbReference type="NCBI Taxonomy" id="6573"/>
    <lineage>
        <taxon>Eukaryota</taxon>
        <taxon>Metazoa</taxon>
        <taxon>Spiralia</taxon>
        <taxon>Lophotrochozoa</taxon>
        <taxon>Mollusca</taxon>
        <taxon>Bivalvia</taxon>
        <taxon>Autobranchia</taxon>
        <taxon>Pteriomorphia</taxon>
        <taxon>Pectinida</taxon>
        <taxon>Pectinoidea</taxon>
        <taxon>Pectinidae</taxon>
        <taxon>Mizuhopecten</taxon>
    </lineage>
</organism>
<protein>
    <submittedName>
        <fullName evidence="10">Laccase-4</fullName>
    </submittedName>
</protein>
<dbReference type="PANTHER" id="PTHR11709">
    <property type="entry name" value="MULTI-COPPER OXIDASE"/>
    <property type="match status" value="1"/>
</dbReference>
<feature type="region of interest" description="Disordered" evidence="5">
    <location>
        <begin position="622"/>
        <end position="648"/>
    </location>
</feature>
<feature type="domain" description="Plastocyanin-like" evidence="7">
    <location>
        <begin position="220"/>
        <end position="340"/>
    </location>
</feature>
<dbReference type="CDD" id="cd13884">
    <property type="entry name" value="CuRO_2_tcLCC_insect_like"/>
    <property type="match status" value="1"/>
</dbReference>
<dbReference type="EMBL" id="NEDP02003604">
    <property type="protein sequence ID" value="OWF48324.1"/>
    <property type="molecule type" value="Genomic_DNA"/>
</dbReference>
<name>A0A210QHU0_MIZYE</name>
<dbReference type="CDD" id="cd13858">
    <property type="entry name" value="CuRO_1_tcLCC2_insect_like"/>
    <property type="match status" value="1"/>
</dbReference>
<evidence type="ECO:0000256" key="2">
    <source>
        <dbReference type="ARBA" id="ARBA00022723"/>
    </source>
</evidence>
<dbReference type="AlphaFoldDB" id="A0A210QHU0"/>
<comment type="caution">
    <text evidence="10">The sequence shown here is derived from an EMBL/GenBank/DDBJ whole genome shotgun (WGS) entry which is preliminary data.</text>
</comment>
<dbReference type="PANTHER" id="PTHR11709:SF394">
    <property type="entry name" value="FI03373P-RELATED"/>
    <property type="match status" value="1"/>
</dbReference>
<keyword evidence="3" id="KW-0560">Oxidoreductase</keyword>
<evidence type="ECO:0000259" key="9">
    <source>
        <dbReference type="Pfam" id="PF07732"/>
    </source>
</evidence>
<evidence type="ECO:0000259" key="7">
    <source>
        <dbReference type="Pfam" id="PF00394"/>
    </source>
</evidence>
<dbReference type="GO" id="GO:0005507">
    <property type="term" value="F:copper ion binding"/>
    <property type="evidence" value="ECO:0007669"/>
    <property type="project" value="InterPro"/>
</dbReference>
<dbReference type="InterPro" id="IPR033138">
    <property type="entry name" value="Cu_oxidase_CS"/>
</dbReference>
<dbReference type="InterPro" id="IPR002355">
    <property type="entry name" value="Cu_oxidase_Cu_BS"/>
</dbReference>
<evidence type="ECO:0000256" key="1">
    <source>
        <dbReference type="ARBA" id="ARBA00010609"/>
    </source>
</evidence>
<dbReference type="InterPro" id="IPR011706">
    <property type="entry name" value="Cu-oxidase_C"/>
</dbReference>
<evidence type="ECO:0000256" key="5">
    <source>
        <dbReference type="SAM" id="MobiDB-lite"/>
    </source>
</evidence>
<dbReference type="CDD" id="cd13905">
    <property type="entry name" value="CuRO_3_tcLLC2_insect_like"/>
    <property type="match status" value="1"/>
</dbReference>
<keyword evidence="2" id="KW-0479">Metal-binding</keyword>
<keyword evidence="11" id="KW-1185">Reference proteome</keyword>
<keyword evidence="4" id="KW-0186">Copper</keyword>
<dbReference type="GO" id="GO:0016491">
    <property type="term" value="F:oxidoreductase activity"/>
    <property type="evidence" value="ECO:0007669"/>
    <property type="project" value="UniProtKB-KW"/>
</dbReference>
<dbReference type="GO" id="GO:0005886">
    <property type="term" value="C:plasma membrane"/>
    <property type="evidence" value="ECO:0007669"/>
    <property type="project" value="TreeGrafter"/>
</dbReference>
<dbReference type="Proteomes" id="UP000242188">
    <property type="component" value="Unassembled WGS sequence"/>
</dbReference>
<accession>A0A210QHU0</accession>
<keyword evidence="6" id="KW-0732">Signal</keyword>